<dbReference type="Pfam" id="PF00004">
    <property type="entry name" value="AAA"/>
    <property type="match status" value="1"/>
</dbReference>
<dbReference type="GO" id="GO:0016887">
    <property type="term" value="F:ATP hydrolysis activity"/>
    <property type="evidence" value="ECO:0007669"/>
    <property type="project" value="InterPro"/>
</dbReference>
<dbReference type="GO" id="GO:0005524">
    <property type="term" value="F:ATP binding"/>
    <property type="evidence" value="ECO:0007669"/>
    <property type="project" value="InterPro"/>
</dbReference>
<dbReference type="Proteomes" id="UP000284902">
    <property type="component" value="Unassembled WGS sequence"/>
</dbReference>
<evidence type="ECO:0000259" key="1">
    <source>
        <dbReference type="Pfam" id="PF00004"/>
    </source>
</evidence>
<dbReference type="RefSeq" id="WP_118213106.1">
    <property type="nucleotide sequence ID" value="NZ_JAQEAN010000032.1"/>
</dbReference>
<dbReference type="Gene3D" id="3.40.50.300">
    <property type="entry name" value="P-loop containing nucleotide triphosphate hydrolases"/>
    <property type="match status" value="1"/>
</dbReference>
<dbReference type="PANTHER" id="PTHR48102">
    <property type="entry name" value="ATP-DEPENDENT CLP PROTEASE ATP-BINDING SUBUNIT CLPX-LIKE, MITOCHONDRIAL-RELATED"/>
    <property type="match status" value="1"/>
</dbReference>
<evidence type="ECO:0000313" key="3">
    <source>
        <dbReference type="Proteomes" id="UP000284902"/>
    </source>
</evidence>
<accession>A0A414P242</accession>
<sequence length="434" mass="50032">MRRTTYTNWISKILKEIANRRGDRMIENPAVQFTLDAKAGEYDEVSDETYNFLLNEVEELSKFWCDQKEVPAVQVLGAIFRKMNLDQKTIGAVAERLADRYAEAVKPFTEKNIVQDEGDLDWLFDMETEEKNQGLSPKEIYKFVSDRIYGQDRAVKAATMLLYNHIHAHKRNILFAGPTGCGKTEIWRVMSRLYPNIRIIDSTMLTMQGWSGSFKVRDIFSSMSQEEAEKAIIVFDEFDKFCEPLYGSNGTNYGAAAQNELLKLIEGGQIYFPADKGKPALELDSSGISFVFCGSFERLTDVKTESESSMGFGNKIQKKDAYVQYEKEITVEDLVRYAGIRQEIGGRINQIVQLQGMTAEDYKKILQDKTISPLHQLERQYGVKLRLGEREREKLAQEAERTKMGVRYLRSKIQQMLDEQLFQNDEQDEYELEL</sequence>
<reference evidence="2 3" key="1">
    <citation type="submission" date="2018-08" db="EMBL/GenBank/DDBJ databases">
        <title>A genome reference for cultivated species of the human gut microbiota.</title>
        <authorList>
            <person name="Zou Y."/>
            <person name="Xue W."/>
            <person name="Luo G."/>
        </authorList>
    </citation>
    <scope>NUCLEOTIDE SEQUENCE [LARGE SCALE GENOMIC DNA]</scope>
    <source>
        <strain evidence="2 3">AM25-1LB</strain>
    </source>
</reference>
<dbReference type="SUPFAM" id="SSF52540">
    <property type="entry name" value="P-loop containing nucleoside triphosphate hydrolases"/>
    <property type="match status" value="1"/>
</dbReference>
<dbReference type="InterPro" id="IPR003959">
    <property type="entry name" value="ATPase_AAA_core"/>
</dbReference>
<proteinExistence type="predicted"/>
<evidence type="ECO:0000313" key="2">
    <source>
        <dbReference type="EMBL" id="RHF58284.1"/>
    </source>
</evidence>
<dbReference type="EMBL" id="QRHG01000034">
    <property type="protein sequence ID" value="RHF58284.1"/>
    <property type="molecule type" value="Genomic_DNA"/>
</dbReference>
<protein>
    <submittedName>
        <fullName evidence="2">AAA family ATPase</fullName>
    </submittedName>
</protein>
<dbReference type="PANTHER" id="PTHR48102:SF7">
    <property type="entry name" value="ATP-DEPENDENT CLP PROTEASE ATP-BINDING SUBUNIT CLPX-LIKE, MITOCHONDRIAL"/>
    <property type="match status" value="1"/>
</dbReference>
<gene>
    <name evidence="2" type="ORF">DW672_11075</name>
</gene>
<name>A0A414P242_9FIRM</name>
<dbReference type="InterPro" id="IPR050052">
    <property type="entry name" value="ATP-dep_Clp_protease_ClpX"/>
</dbReference>
<dbReference type="GO" id="GO:0051603">
    <property type="term" value="P:proteolysis involved in protein catabolic process"/>
    <property type="evidence" value="ECO:0007669"/>
    <property type="project" value="TreeGrafter"/>
</dbReference>
<comment type="caution">
    <text evidence="2">The sequence shown here is derived from an EMBL/GenBank/DDBJ whole genome shotgun (WGS) entry which is preliminary data.</text>
</comment>
<dbReference type="InterPro" id="IPR027417">
    <property type="entry name" value="P-loop_NTPase"/>
</dbReference>
<dbReference type="AlphaFoldDB" id="A0A414P242"/>
<organism evidence="2 3">
    <name type="scientific">[Ruminococcus] lactaris</name>
    <dbReference type="NCBI Taxonomy" id="46228"/>
    <lineage>
        <taxon>Bacteria</taxon>
        <taxon>Bacillati</taxon>
        <taxon>Bacillota</taxon>
        <taxon>Clostridia</taxon>
        <taxon>Lachnospirales</taxon>
        <taxon>Lachnospiraceae</taxon>
        <taxon>Mediterraneibacter</taxon>
    </lineage>
</organism>
<feature type="domain" description="ATPase AAA-type core" evidence="1">
    <location>
        <begin position="173"/>
        <end position="270"/>
    </location>
</feature>